<sequence length="985" mass="111766">MVWQRRAKISHEFTTEIAGVINQFTQQQSAAIEEQKAKYHKYIKRLKRELVEESGVITQQMSQIDAQANRIEDLQNSKEHVESQMKEIKAKLEASESRIRRLEEKYRACKTHLNSAIQEQQDLYTRSKKQWEDTIEEVRRIEKSRNLETEMTVRKAEAVREQMMEKVRQTIAQSKSEAVELYGKINTLTQQVEEKDAELSRERESVRFLTEKLQNIESVSSSFEALSSQGRDILQRIEEEQMRAEERQQQSMKGIRDRIDVVSARLETLSNIMSEQPDILSSLREVQKDSWDNITGKLDSILELRSAATEATSQLSADLEHQLGKVWQRLDSQIETLTRQLAEKAEENGMVSTLYKRNDAECEEHLNELAILRATTEKQANQIHELEASLIASDTVHDENEKTIRLLEARGAEAEKLKRELESKAAAVVELQSKLDAKEGAYVSELQNYSSNIHELAKAFQEKDRSLATVAHQAAETARYETQLKTERIQTKLEQSLQETTLHRDSLIDQLRKLETTIQEKEQNEMRQAETICSLRQRVAVEEAKTQAAAQQLSQQSANLEQVEHRLGSQIKDLETKLRAASDLISGLENENQRQHARSETIAAGLKNWAHKEGVLIDEFDNLGTSDRSEKEISDFLTHTLELVLSARRSQTTSLETNPTGSVLGMENSSFLAGQTAEAPQAALQDHCQNDRVESDNPSGAMAYQTKREGDAVGRRHVKEPLSHAPTLHNLRRVVVRSPANVPSEPAAPSIDQEKMRRREAMQPKSIMKRVTRSATSKLRLEDSSFAAEDGTFNINEQDATQSAVPQKQEDSASYAESMALNTDTPENKEALSRHPKKRRRSRTAGSEDWAGSSTNLGHGGKGESSKHSTELKTERMDSRVYISVATGHEEKGARPRTNKYDSYGEKPVARHPRRHSDSGPQDLPRTLSATNPKRLSQRQTNVRTYGSQRATGDPLELQPLLQSQSESRYWRLRSKAESQEPVTS</sequence>
<evidence type="ECO:0000256" key="2">
    <source>
        <dbReference type="SAM" id="MobiDB-lite"/>
    </source>
</evidence>
<feature type="region of interest" description="Disordered" evidence="2">
    <location>
        <begin position="794"/>
        <end position="985"/>
    </location>
</feature>
<name>G2QHF2_THET4</name>
<dbReference type="OrthoDB" id="4848543at2759"/>
<accession>G2QHF2</accession>
<organism evidence="3 4">
    <name type="scientific">Thermothelomyces thermophilus (strain ATCC 42464 / BCRC 31852 / DSM 1799)</name>
    <name type="common">Sporotrichum thermophile</name>
    <dbReference type="NCBI Taxonomy" id="573729"/>
    <lineage>
        <taxon>Eukaryota</taxon>
        <taxon>Fungi</taxon>
        <taxon>Dikarya</taxon>
        <taxon>Ascomycota</taxon>
        <taxon>Pezizomycotina</taxon>
        <taxon>Sordariomycetes</taxon>
        <taxon>Sordariomycetidae</taxon>
        <taxon>Sordariales</taxon>
        <taxon>Chaetomiaceae</taxon>
        <taxon>Thermothelomyces</taxon>
    </lineage>
</organism>
<reference evidence="3 4" key="1">
    <citation type="journal article" date="2011" name="Nat. Biotechnol.">
        <title>Comparative genomic analysis of the thermophilic biomass-degrading fungi Myceliophthora thermophila and Thielavia terrestris.</title>
        <authorList>
            <person name="Berka R.M."/>
            <person name="Grigoriev I.V."/>
            <person name="Otillar R."/>
            <person name="Salamov A."/>
            <person name="Grimwood J."/>
            <person name="Reid I."/>
            <person name="Ishmael N."/>
            <person name="John T."/>
            <person name="Darmond C."/>
            <person name="Moisan M.-C."/>
            <person name="Henrissat B."/>
            <person name="Coutinho P.M."/>
            <person name="Lombard V."/>
            <person name="Natvig D.O."/>
            <person name="Lindquist E."/>
            <person name="Schmutz J."/>
            <person name="Lucas S."/>
            <person name="Harris P."/>
            <person name="Powlowski J."/>
            <person name="Bellemare A."/>
            <person name="Taylor D."/>
            <person name="Butler G."/>
            <person name="de Vries R.P."/>
            <person name="Allijn I.E."/>
            <person name="van den Brink J."/>
            <person name="Ushinsky S."/>
            <person name="Storms R."/>
            <person name="Powell A.J."/>
            <person name="Paulsen I.T."/>
            <person name="Elbourne L.D.H."/>
            <person name="Baker S.E."/>
            <person name="Magnuson J."/>
            <person name="LaBoissiere S."/>
            <person name="Clutterbuck A.J."/>
            <person name="Martinez D."/>
            <person name="Wogulis M."/>
            <person name="de Leon A.L."/>
            <person name="Rey M.W."/>
            <person name="Tsang A."/>
        </authorList>
    </citation>
    <scope>NUCLEOTIDE SEQUENCE [LARGE SCALE GENOMIC DNA]</scope>
    <source>
        <strain evidence="4">ATCC 42464 / BCRC 31852 / DSM 1799</strain>
    </source>
</reference>
<proteinExistence type="predicted"/>
<feature type="coiled-coil region" evidence="1">
    <location>
        <begin position="504"/>
        <end position="531"/>
    </location>
</feature>
<dbReference type="InParanoid" id="G2QHF2"/>
<dbReference type="RefSeq" id="XP_003664057.1">
    <property type="nucleotide sequence ID" value="XM_003664009.1"/>
</dbReference>
<feature type="compositionally biased region" description="Basic and acidic residues" evidence="2">
    <location>
        <begin position="752"/>
        <end position="762"/>
    </location>
</feature>
<evidence type="ECO:0000313" key="4">
    <source>
        <dbReference type="Proteomes" id="UP000007322"/>
    </source>
</evidence>
<feature type="coiled-coil region" evidence="1">
    <location>
        <begin position="153"/>
        <end position="212"/>
    </location>
</feature>
<dbReference type="EMBL" id="CP003005">
    <property type="protein sequence ID" value="AEO58812.1"/>
    <property type="molecule type" value="Genomic_DNA"/>
</dbReference>
<evidence type="ECO:0000313" key="3">
    <source>
        <dbReference type="EMBL" id="AEO58812.1"/>
    </source>
</evidence>
<evidence type="ECO:0000256" key="1">
    <source>
        <dbReference type="SAM" id="Coils"/>
    </source>
</evidence>
<feature type="coiled-coil region" evidence="1">
    <location>
        <begin position="404"/>
        <end position="434"/>
    </location>
</feature>
<dbReference type="Proteomes" id="UP000007322">
    <property type="component" value="Chromosome 4"/>
</dbReference>
<feature type="coiled-coil region" evidence="1">
    <location>
        <begin position="57"/>
        <end position="119"/>
    </location>
</feature>
<dbReference type="AlphaFoldDB" id="G2QHF2"/>
<dbReference type="HOGENOM" id="CLU_302715_0_0_1"/>
<dbReference type="OMA" id="HIETIQR"/>
<feature type="compositionally biased region" description="Basic residues" evidence="2">
    <location>
        <begin position="834"/>
        <end position="843"/>
    </location>
</feature>
<feature type="region of interest" description="Disordered" evidence="2">
    <location>
        <begin position="731"/>
        <end position="776"/>
    </location>
</feature>
<keyword evidence="1" id="KW-0175">Coiled coil</keyword>
<dbReference type="VEuPathDB" id="FungiDB:MYCTH_2306433"/>
<dbReference type="eggNOG" id="ENOG502RKST">
    <property type="taxonomic scope" value="Eukaryota"/>
</dbReference>
<feature type="compositionally biased region" description="Low complexity" evidence="2">
    <location>
        <begin position="955"/>
        <end position="968"/>
    </location>
</feature>
<protein>
    <submittedName>
        <fullName evidence="3">Uncharacterized protein</fullName>
    </submittedName>
</protein>
<feature type="compositionally biased region" description="Basic and acidic residues" evidence="2">
    <location>
        <begin position="888"/>
        <end position="909"/>
    </location>
</feature>
<keyword evidence="4" id="KW-1185">Reference proteome</keyword>
<dbReference type="GeneID" id="11513610"/>
<feature type="compositionally biased region" description="Polar residues" evidence="2">
    <location>
        <begin position="794"/>
        <end position="806"/>
    </location>
</feature>
<feature type="compositionally biased region" description="Polar residues" evidence="2">
    <location>
        <begin position="928"/>
        <end position="951"/>
    </location>
</feature>
<gene>
    <name evidence="3" type="ORF">MYCTH_2306433</name>
</gene>
<feature type="compositionally biased region" description="Basic and acidic residues" evidence="2">
    <location>
        <begin position="861"/>
        <end position="879"/>
    </location>
</feature>
<dbReference type="KEGG" id="mtm:MYCTH_2306433"/>